<dbReference type="Proteomes" id="UP001500483">
    <property type="component" value="Unassembled WGS sequence"/>
</dbReference>
<name>A0ABP6RXE6_9PSEU</name>
<accession>A0ABP6RXE6</accession>
<comment type="caution">
    <text evidence="1">The sequence shown here is derived from an EMBL/GenBank/DDBJ whole genome shotgun (WGS) entry which is preliminary data.</text>
</comment>
<evidence type="ECO:0000313" key="2">
    <source>
        <dbReference type="Proteomes" id="UP001500483"/>
    </source>
</evidence>
<protein>
    <submittedName>
        <fullName evidence="1">Uncharacterized protein</fullName>
    </submittedName>
</protein>
<keyword evidence="2" id="KW-1185">Reference proteome</keyword>
<proteinExistence type="predicted"/>
<dbReference type="RefSeq" id="WP_258346875.1">
    <property type="nucleotide sequence ID" value="NZ_BAAAYK010000038.1"/>
</dbReference>
<dbReference type="EMBL" id="BAAAYK010000038">
    <property type="protein sequence ID" value="GAA3362679.1"/>
    <property type="molecule type" value="Genomic_DNA"/>
</dbReference>
<evidence type="ECO:0000313" key="1">
    <source>
        <dbReference type="EMBL" id="GAA3362679.1"/>
    </source>
</evidence>
<gene>
    <name evidence="1" type="ORF">GCM10020366_51580</name>
</gene>
<organism evidence="1 2">
    <name type="scientific">Saccharopolyspora gregorii</name>
    <dbReference type="NCBI Taxonomy" id="33914"/>
    <lineage>
        <taxon>Bacteria</taxon>
        <taxon>Bacillati</taxon>
        <taxon>Actinomycetota</taxon>
        <taxon>Actinomycetes</taxon>
        <taxon>Pseudonocardiales</taxon>
        <taxon>Pseudonocardiaceae</taxon>
        <taxon>Saccharopolyspora</taxon>
    </lineage>
</organism>
<sequence length="47" mass="4753">MPKVSASWALAVAALIGVVLVVLSGGEPVEPRHAEFTGVPAAERTAP</sequence>
<reference evidence="2" key="1">
    <citation type="journal article" date="2019" name="Int. J. Syst. Evol. Microbiol.">
        <title>The Global Catalogue of Microorganisms (GCM) 10K type strain sequencing project: providing services to taxonomists for standard genome sequencing and annotation.</title>
        <authorList>
            <consortium name="The Broad Institute Genomics Platform"/>
            <consortium name="The Broad Institute Genome Sequencing Center for Infectious Disease"/>
            <person name="Wu L."/>
            <person name="Ma J."/>
        </authorList>
    </citation>
    <scope>NUCLEOTIDE SEQUENCE [LARGE SCALE GENOMIC DNA]</scope>
    <source>
        <strain evidence="2">JCM 9687</strain>
    </source>
</reference>